<gene>
    <name evidence="2" type="ORF">T459_02903</name>
</gene>
<dbReference type="InterPro" id="IPR017451">
    <property type="entry name" value="F-box-assoc_interact_dom"/>
</dbReference>
<dbReference type="InterPro" id="IPR011043">
    <property type="entry name" value="Gal_Oxase/kelch_b-propeller"/>
</dbReference>
<evidence type="ECO:0000313" key="3">
    <source>
        <dbReference type="Proteomes" id="UP000222542"/>
    </source>
</evidence>
<dbReference type="NCBIfam" id="TIGR01640">
    <property type="entry name" value="F_box_assoc_1"/>
    <property type="match status" value="1"/>
</dbReference>
<dbReference type="PANTHER" id="PTHR31672:SF13">
    <property type="entry name" value="F-BOX PROTEIN CPR30-LIKE"/>
    <property type="match status" value="1"/>
</dbReference>
<dbReference type="PANTHER" id="PTHR31672">
    <property type="entry name" value="BNACNNG10540D PROTEIN"/>
    <property type="match status" value="1"/>
</dbReference>
<dbReference type="EMBL" id="AYRZ02000001">
    <property type="protein sequence ID" value="PHT95021.1"/>
    <property type="molecule type" value="Genomic_DNA"/>
</dbReference>
<organism evidence="2 3">
    <name type="scientific">Capsicum annuum</name>
    <name type="common">Capsicum pepper</name>
    <dbReference type="NCBI Taxonomy" id="4072"/>
    <lineage>
        <taxon>Eukaryota</taxon>
        <taxon>Viridiplantae</taxon>
        <taxon>Streptophyta</taxon>
        <taxon>Embryophyta</taxon>
        <taxon>Tracheophyta</taxon>
        <taxon>Spermatophyta</taxon>
        <taxon>Magnoliopsida</taxon>
        <taxon>eudicotyledons</taxon>
        <taxon>Gunneridae</taxon>
        <taxon>Pentapetalae</taxon>
        <taxon>asterids</taxon>
        <taxon>lamiids</taxon>
        <taxon>Solanales</taxon>
        <taxon>Solanaceae</taxon>
        <taxon>Solanoideae</taxon>
        <taxon>Capsiceae</taxon>
        <taxon>Capsicum</taxon>
    </lineage>
</organism>
<keyword evidence="3" id="KW-1185">Reference proteome</keyword>
<dbReference type="Proteomes" id="UP000222542">
    <property type="component" value="Unassembled WGS sequence"/>
</dbReference>
<protein>
    <recommendedName>
        <fullName evidence="1">F-box associated beta-propeller type 1 domain-containing protein</fullName>
    </recommendedName>
</protein>
<comment type="caution">
    <text evidence="2">The sequence shown here is derived from an EMBL/GenBank/DDBJ whole genome shotgun (WGS) entry which is preliminary data.</text>
</comment>
<dbReference type="Pfam" id="PF07734">
    <property type="entry name" value="FBA_1"/>
    <property type="match status" value="1"/>
</dbReference>
<evidence type="ECO:0000259" key="1">
    <source>
        <dbReference type="Pfam" id="PF07734"/>
    </source>
</evidence>
<dbReference type="InterPro" id="IPR050796">
    <property type="entry name" value="SCF_F-box_component"/>
</dbReference>
<name>A0A2G3ALB1_CAPAN</name>
<feature type="domain" description="F-box associated beta-propeller type 1" evidence="1">
    <location>
        <begin position="29"/>
        <end position="266"/>
    </location>
</feature>
<dbReference type="STRING" id="4072.A0A2G3ALB1"/>
<proteinExistence type="predicted"/>
<evidence type="ECO:0000313" key="2">
    <source>
        <dbReference type="EMBL" id="PHT95021.1"/>
    </source>
</evidence>
<reference evidence="2 3" key="1">
    <citation type="journal article" date="2014" name="Nat. Genet.">
        <title>Genome sequence of the hot pepper provides insights into the evolution of pungency in Capsicum species.</title>
        <authorList>
            <person name="Kim S."/>
            <person name="Park M."/>
            <person name="Yeom S.I."/>
            <person name="Kim Y.M."/>
            <person name="Lee J.M."/>
            <person name="Lee H.A."/>
            <person name="Seo E."/>
            <person name="Choi J."/>
            <person name="Cheong K."/>
            <person name="Kim K.T."/>
            <person name="Jung K."/>
            <person name="Lee G.W."/>
            <person name="Oh S.K."/>
            <person name="Bae C."/>
            <person name="Kim S.B."/>
            <person name="Lee H.Y."/>
            <person name="Kim S.Y."/>
            <person name="Kim M.S."/>
            <person name="Kang B.C."/>
            <person name="Jo Y.D."/>
            <person name="Yang H.B."/>
            <person name="Jeong H.J."/>
            <person name="Kang W.H."/>
            <person name="Kwon J.K."/>
            <person name="Shin C."/>
            <person name="Lim J.Y."/>
            <person name="Park J.H."/>
            <person name="Huh J.H."/>
            <person name="Kim J.S."/>
            <person name="Kim B.D."/>
            <person name="Cohen O."/>
            <person name="Paran I."/>
            <person name="Suh M.C."/>
            <person name="Lee S.B."/>
            <person name="Kim Y.K."/>
            <person name="Shin Y."/>
            <person name="Noh S.J."/>
            <person name="Park J."/>
            <person name="Seo Y.S."/>
            <person name="Kwon S.Y."/>
            <person name="Kim H.A."/>
            <person name="Park J.M."/>
            <person name="Kim H.J."/>
            <person name="Choi S.B."/>
            <person name="Bosland P.W."/>
            <person name="Reeves G."/>
            <person name="Jo S.H."/>
            <person name="Lee B.W."/>
            <person name="Cho H.T."/>
            <person name="Choi H.S."/>
            <person name="Lee M.S."/>
            <person name="Yu Y."/>
            <person name="Do Choi Y."/>
            <person name="Park B.S."/>
            <person name="van Deynze A."/>
            <person name="Ashrafi H."/>
            <person name="Hill T."/>
            <person name="Kim W.T."/>
            <person name="Pai H.S."/>
            <person name="Ahn H.K."/>
            <person name="Yeam I."/>
            <person name="Giovannoni J.J."/>
            <person name="Rose J.K."/>
            <person name="Sorensen I."/>
            <person name="Lee S.J."/>
            <person name="Kim R.W."/>
            <person name="Choi I.Y."/>
            <person name="Choi B.S."/>
            <person name="Lim J.S."/>
            <person name="Lee Y.H."/>
            <person name="Choi D."/>
        </authorList>
    </citation>
    <scope>NUCLEOTIDE SEQUENCE [LARGE SCALE GENOMIC DNA]</scope>
    <source>
        <strain evidence="3">cv. CM334</strain>
    </source>
</reference>
<sequence length="298" mass="34667">MMENNVEALHILTFNPQSGADSISRNLHFQGLSNNWVRLVGSCNGLVLVVNDENIKFLINPITLKYHKIPTFDLAIPTSDSCSVYGLGYDFATDDFKVVTLSRYRRRIDSTFVDVYSLRMGVWRRLESLPHHRVVRMHASGVLVNGALHWLARKAPEFSYAILAFDLSDEKFLEVPTPTTLDNDNLLFNKFLALRGCLCMLYDTLENKIYIWMMREYRVEESWTKFRVGRMDLEHGLVPFCTISDDDIVVNVDRDKLTVYNMKEDQWRYMKVDGITSMFERTGTFTEESFFSYVWQGN</sequence>
<dbReference type="OMA" id="ENEVDVW"/>
<reference evidence="2 3" key="2">
    <citation type="journal article" date="2017" name="Genome Biol.">
        <title>New reference genome sequences of hot pepper reveal the massive evolution of plant disease-resistance genes by retroduplication.</title>
        <authorList>
            <person name="Kim S."/>
            <person name="Park J."/>
            <person name="Yeom S.I."/>
            <person name="Kim Y.M."/>
            <person name="Seo E."/>
            <person name="Kim K.T."/>
            <person name="Kim M.S."/>
            <person name="Lee J.M."/>
            <person name="Cheong K."/>
            <person name="Shin H.S."/>
            <person name="Kim S.B."/>
            <person name="Han K."/>
            <person name="Lee J."/>
            <person name="Park M."/>
            <person name="Lee H.A."/>
            <person name="Lee H.Y."/>
            <person name="Lee Y."/>
            <person name="Oh S."/>
            <person name="Lee J.H."/>
            <person name="Choi E."/>
            <person name="Choi E."/>
            <person name="Lee S.E."/>
            <person name="Jeon J."/>
            <person name="Kim H."/>
            <person name="Choi G."/>
            <person name="Song H."/>
            <person name="Lee J."/>
            <person name="Lee S.C."/>
            <person name="Kwon J.K."/>
            <person name="Lee H.Y."/>
            <person name="Koo N."/>
            <person name="Hong Y."/>
            <person name="Kim R.W."/>
            <person name="Kang W.H."/>
            <person name="Huh J.H."/>
            <person name="Kang B.C."/>
            <person name="Yang T.J."/>
            <person name="Lee Y.H."/>
            <person name="Bennetzen J.L."/>
            <person name="Choi D."/>
        </authorList>
    </citation>
    <scope>NUCLEOTIDE SEQUENCE [LARGE SCALE GENOMIC DNA]</scope>
    <source>
        <strain evidence="3">cv. CM334</strain>
    </source>
</reference>
<dbReference type="AlphaFoldDB" id="A0A2G3ALB1"/>
<dbReference type="Gramene" id="PHT95021">
    <property type="protein sequence ID" value="PHT95021"/>
    <property type="gene ID" value="T459_02903"/>
</dbReference>
<accession>A0A2G3ALB1</accession>
<dbReference type="SUPFAM" id="SSF50965">
    <property type="entry name" value="Galactose oxidase, central domain"/>
    <property type="match status" value="1"/>
</dbReference>
<dbReference type="InterPro" id="IPR006527">
    <property type="entry name" value="F-box-assoc_dom_typ1"/>
</dbReference>